<keyword evidence="3" id="KW-0460">Magnesium</keyword>
<protein>
    <submittedName>
        <fullName evidence="4">Putative ribosylglycohydrolase</fullName>
    </submittedName>
</protein>
<comment type="similarity">
    <text evidence="1">Belongs to the ADP-ribosylglycohydrolase family.</text>
</comment>
<keyword evidence="5" id="KW-1185">Reference proteome</keyword>
<dbReference type="GO" id="GO:0016787">
    <property type="term" value="F:hydrolase activity"/>
    <property type="evidence" value="ECO:0007669"/>
    <property type="project" value="UniProtKB-KW"/>
</dbReference>
<feature type="binding site" evidence="3">
    <location>
        <position position="262"/>
    </location>
    <ligand>
        <name>Mg(2+)</name>
        <dbReference type="ChEBI" id="CHEBI:18420"/>
        <label>1</label>
    </ligand>
</feature>
<dbReference type="GO" id="GO:0046872">
    <property type="term" value="F:metal ion binding"/>
    <property type="evidence" value="ECO:0007669"/>
    <property type="project" value="UniProtKB-KW"/>
</dbReference>
<evidence type="ECO:0000256" key="3">
    <source>
        <dbReference type="PIRSR" id="PIRSR605502-1"/>
    </source>
</evidence>
<evidence type="ECO:0000313" key="5">
    <source>
        <dbReference type="Proteomes" id="UP000264006"/>
    </source>
</evidence>
<dbReference type="InterPro" id="IPR050792">
    <property type="entry name" value="ADP-ribosylglycohydrolase"/>
</dbReference>
<evidence type="ECO:0000256" key="2">
    <source>
        <dbReference type="ARBA" id="ARBA00022801"/>
    </source>
</evidence>
<organism evidence="4 5">
    <name type="scientific">Euzebya pacifica</name>
    <dbReference type="NCBI Taxonomy" id="1608957"/>
    <lineage>
        <taxon>Bacteria</taxon>
        <taxon>Bacillati</taxon>
        <taxon>Actinomycetota</taxon>
        <taxon>Nitriliruptoria</taxon>
        <taxon>Euzebyales</taxon>
    </lineage>
</organism>
<evidence type="ECO:0000256" key="1">
    <source>
        <dbReference type="ARBA" id="ARBA00010702"/>
    </source>
</evidence>
<dbReference type="PANTHER" id="PTHR16222">
    <property type="entry name" value="ADP-RIBOSYLGLYCOHYDROLASE"/>
    <property type="match status" value="1"/>
</dbReference>
<feature type="binding site" evidence="3">
    <location>
        <position position="53"/>
    </location>
    <ligand>
        <name>Mg(2+)</name>
        <dbReference type="ChEBI" id="CHEBI:18420"/>
        <label>1</label>
    </ligand>
</feature>
<dbReference type="EMBL" id="CP031165">
    <property type="protein sequence ID" value="AXV05257.1"/>
    <property type="molecule type" value="Genomic_DNA"/>
</dbReference>
<dbReference type="RefSeq" id="WP_114590086.1">
    <property type="nucleotide sequence ID" value="NZ_CP031165.1"/>
</dbReference>
<feature type="binding site" evidence="3">
    <location>
        <position position="259"/>
    </location>
    <ligand>
        <name>Mg(2+)</name>
        <dbReference type="ChEBI" id="CHEBI:18420"/>
        <label>1</label>
    </ligand>
</feature>
<accession>A0A346XSR0</accession>
<name>A0A346XSR0_9ACTN</name>
<dbReference type="InterPro" id="IPR005502">
    <property type="entry name" value="Ribosyl_crysJ1"/>
</dbReference>
<feature type="binding site" evidence="3">
    <location>
        <position position="52"/>
    </location>
    <ligand>
        <name>Mg(2+)</name>
        <dbReference type="ChEBI" id="CHEBI:18420"/>
        <label>1</label>
    </ligand>
</feature>
<dbReference type="OrthoDB" id="9798107at2"/>
<dbReference type="Pfam" id="PF03747">
    <property type="entry name" value="ADP_ribosyl_GH"/>
    <property type="match status" value="1"/>
</dbReference>
<keyword evidence="3" id="KW-0479">Metal-binding</keyword>
<comment type="cofactor">
    <cofactor evidence="3">
        <name>Mg(2+)</name>
        <dbReference type="ChEBI" id="CHEBI:18420"/>
    </cofactor>
    <text evidence="3">Binds 2 magnesium ions per subunit.</text>
</comment>
<reference evidence="4 5" key="1">
    <citation type="submission" date="2018-09" db="EMBL/GenBank/DDBJ databases">
        <title>Complete genome sequence of Euzebya sp. DY32-46 isolated from seawater of Pacific Ocean.</title>
        <authorList>
            <person name="Xu L."/>
            <person name="Wu Y.-H."/>
            <person name="Xu X.-W."/>
        </authorList>
    </citation>
    <scope>NUCLEOTIDE SEQUENCE [LARGE SCALE GENOMIC DNA]</scope>
    <source>
        <strain evidence="4 5">DY32-46</strain>
    </source>
</reference>
<keyword evidence="2 4" id="KW-0378">Hydrolase</keyword>
<dbReference type="KEGG" id="euz:DVS28_a0550"/>
<proteinExistence type="inferred from homology"/>
<feature type="binding site" evidence="3">
    <location>
        <position position="261"/>
    </location>
    <ligand>
        <name>Mg(2+)</name>
        <dbReference type="ChEBI" id="CHEBI:18420"/>
        <label>1</label>
    </ligand>
</feature>
<dbReference type="SUPFAM" id="SSF101478">
    <property type="entry name" value="ADP-ribosylglycohydrolase"/>
    <property type="match status" value="1"/>
</dbReference>
<dbReference type="InterPro" id="IPR036705">
    <property type="entry name" value="Ribosyl_crysJ1_sf"/>
</dbReference>
<gene>
    <name evidence="4" type="ORF">DVS28_a0550</name>
</gene>
<dbReference type="PANTHER" id="PTHR16222:SF24">
    <property type="entry name" value="ADP-RIBOSYLHYDROLASE ARH3"/>
    <property type="match status" value="1"/>
</dbReference>
<sequence length="322" mass="33636">MTSWEDRVAGAVVGGAAGDALGAGYEFTVPAPDEPIEMRGGGPFGFAPGEWTDDTAQAAGILGVLATGSTDVLAIGQRFLDWMAGEPKDVGSSTGAVLRHAVTADHLTSSAATYFARNPRGAAGNGSLMRTSPVPLHALGDDAAIADLATRVSLLTHGDPLAAEGCVIWSLAIDRAVRVEVFDIRTGLRRLPSDRAAWWTDRIDEAEANPPSRFGTGNGFVVTALQAAWSAIVHTPIPEDRPARHLPLALRAAVRIGHDTDTVAAIAGQLLGARWGASAVPEAWRRMLHGWGADGADDLAQMAVRAAGHRAAEGRHEIVTET</sequence>
<dbReference type="Proteomes" id="UP000264006">
    <property type="component" value="Chromosome"/>
</dbReference>
<dbReference type="Gene3D" id="1.10.4080.10">
    <property type="entry name" value="ADP-ribosylation/Crystallin J1"/>
    <property type="match status" value="1"/>
</dbReference>
<dbReference type="AlphaFoldDB" id="A0A346XSR0"/>
<feature type="binding site" evidence="3">
    <location>
        <position position="54"/>
    </location>
    <ligand>
        <name>Mg(2+)</name>
        <dbReference type="ChEBI" id="CHEBI:18420"/>
        <label>1</label>
    </ligand>
</feature>
<evidence type="ECO:0000313" key="4">
    <source>
        <dbReference type="EMBL" id="AXV05257.1"/>
    </source>
</evidence>